<evidence type="ECO:0000313" key="6">
    <source>
        <dbReference type="Proteomes" id="UP000054321"/>
    </source>
</evidence>
<proteinExistence type="predicted"/>
<dbReference type="Proteomes" id="UP000054321">
    <property type="component" value="Unassembled WGS sequence"/>
</dbReference>
<dbReference type="InterPro" id="IPR025676">
    <property type="entry name" value="Clr5_dom"/>
</dbReference>
<evidence type="ECO:0000259" key="4">
    <source>
        <dbReference type="Pfam" id="PF14420"/>
    </source>
</evidence>
<dbReference type="PANTHER" id="PTHR24173:SF74">
    <property type="entry name" value="ANKYRIN REPEAT DOMAIN-CONTAINING PROTEIN 16"/>
    <property type="match status" value="1"/>
</dbReference>
<dbReference type="EMBL" id="KN832880">
    <property type="protein sequence ID" value="KIM98440.1"/>
    <property type="molecule type" value="Genomic_DNA"/>
</dbReference>
<accession>A0A0C3GQX0</accession>
<reference evidence="6" key="2">
    <citation type="submission" date="2015-01" db="EMBL/GenBank/DDBJ databases">
        <title>Evolutionary Origins and Diversification of the Mycorrhizal Mutualists.</title>
        <authorList>
            <consortium name="DOE Joint Genome Institute"/>
            <consortium name="Mycorrhizal Genomics Consortium"/>
            <person name="Kohler A."/>
            <person name="Kuo A."/>
            <person name="Nagy L.G."/>
            <person name="Floudas D."/>
            <person name="Copeland A."/>
            <person name="Barry K.W."/>
            <person name="Cichocki N."/>
            <person name="Veneault-Fourrey C."/>
            <person name="LaButti K."/>
            <person name="Lindquist E.A."/>
            <person name="Lipzen A."/>
            <person name="Lundell T."/>
            <person name="Morin E."/>
            <person name="Murat C."/>
            <person name="Riley R."/>
            <person name="Ohm R."/>
            <person name="Sun H."/>
            <person name="Tunlid A."/>
            <person name="Henrissat B."/>
            <person name="Grigoriev I.V."/>
            <person name="Hibbett D.S."/>
            <person name="Martin F."/>
        </authorList>
    </citation>
    <scope>NUCLEOTIDE SEQUENCE [LARGE SCALE GENOMIC DNA]</scope>
    <source>
        <strain evidence="6">Zn</strain>
    </source>
</reference>
<feature type="repeat" description="ANK" evidence="3">
    <location>
        <begin position="506"/>
        <end position="538"/>
    </location>
</feature>
<dbReference type="AlphaFoldDB" id="A0A0C3GQX0"/>
<dbReference type="InterPro" id="IPR002110">
    <property type="entry name" value="Ankyrin_rpt"/>
</dbReference>
<dbReference type="PROSITE" id="PS50088">
    <property type="entry name" value="ANK_REPEAT"/>
    <property type="match status" value="1"/>
</dbReference>
<keyword evidence="1" id="KW-0677">Repeat</keyword>
<dbReference type="PANTHER" id="PTHR24173">
    <property type="entry name" value="ANKYRIN REPEAT CONTAINING"/>
    <property type="match status" value="1"/>
</dbReference>
<evidence type="ECO:0000256" key="1">
    <source>
        <dbReference type="ARBA" id="ARBA00022737"/>
    </source>
</evidence>
<dbReference type="Pfam" id="PF14420">
    <property type="entry name" value="Clr5"/>
    <property type="match status" value="1"/>
</dbReference>
<dbReference type="STRING" id="913774.A0A0C3GQX0"/>
<dbReference type="HOGENOM" id="CLU_399056_0_0_1"/>
<protein>
    <recommendedName>
        <fullName evidence="4">Clr5 domain-containing protein</fullName>
    </recommendedName>
</protein>
<organism evidence="5 6">
    <name type="scientific">Oidiodendron maius (strain Zn)</name>
    <dbReference type="NCBI Taxonomy" id="913774"/>
    <lineage>
        <taxon>Eukaryota</taxon>
        <taxon>Fungi</taxon>
        <taxon>Dikarya</taxon>
        <taxon>Ascomycota</taxon>
        <taxon>Pezizomycotina</taxon>
        <taxon>Leotiomycetes</taxon>
        <taxon>Leotiomycetes incertae sedis</taxon>
        <taxon>Myxotrichaceae</taxon>
        <taxon>Oidiodendron</taxon>
    </lineage>
</organism>
<dbReference type="InterPro" id="IPR036770">
    <property type="entry name" value="Ankyrin_rpt-contain_sf"/>
</dbReference>
<evidence type="ECO:0000256" key="3">
    <source>
        <dbReference type="PROSITE-ProRule" id="PRU00023"/>
    </source>
</evidence>
<gene>
    <name evidence="5" type="ORF">OIDMADRAFT_146992</name>
</gene>
<sequence length="690" mass="77662">MLSAPHRGVAESDLNMWIEHEATLRRLYIQENKPRKEVKSIMESVYGFPEMSLSIYEARLKNLLKLKKNMKQSEWQAIDAHLKARGDKATEVLLNGEVIPQRKVLKETRRNRDASIVSPHYGMVYLLLARPLPDNIEIRTPRSASPVSMDGPVLEARNGDDRIYNLNSGDIATPSTPRFPMSFVTSENFIPPALSSISPSSGQMTLAPETNPIISNLLLSGSAAALQHSTNFDATSELDPIGENFSSLATIPLAEWLDPTHNTCPTLNFTAGALWSTLSDSPFSKLVQNLISIRNDPSMPMSIFEFNTGLSVSNGLDSNILVTQPVQSISMDYRASCTFPSPWHENTSFGRLISSQAATQPRQPPGHVSRNFDMFSSLRALVSLAASPGDQFMKISDWLNLQIEWFSTSQLTMMLRCVLQSRGTLAPRAIWEIIIQVIGIIKDIKLFETVFDIGHKMGWVHEFRQICLMLALEIDSIDIAKQLLDEGASLFEKPQYHTSVRQLSLMERDALSIAARKCNPTALQLIIKAGANVNFRNRANYHPLYTVICAKEPESLRLECAKLLLDAGADASQHLPHRDYYIRQTIMDILRSELSLVEWARSRCYLFTELFIGHALSSRTVSGSLAREVVITFSVKHKTRSSFHRRVSLRRRCASGRTRIVPILQITTTLYGIKCSKLLDYRKRFDEHFK</sequence>
<dbReference type="OrthoDB" id="3910313at2759"/>
<name>A0A0C3GQX0_OIDMZ</name>
<keyword evidence="2 3" id="KW-0040">ANK repeat</keyword>
<keyword evidence="6" id="KW-1185">Reference proteome</keyword>
<dbReference type="Gene3D" id="1.25.40.20">
    <property type="entry name" value="Ankyrin repeat-containing domain"/>
    <property type="match status" value="1"/>
</dbReference>
<dbReference type="SUPFAM" id="SSF48403">
    <property type="entry name" value="Ankyrin repeat"/>
    <property type="match status" value="1"/>
</dbReference>
<dbReference type="InParanoid" id="A0A0C3GQX0"/>
<feature type="domain" description="Clr5" evidence="4">
    <location>
        <begin position="17"/>
        <end position="61"/>
    </location>
</feature>
<evidence type="ECO:0000256" key="2">
    <source>
        <dbReference type="ARBA" id="ARBA00023043"/>
    </source>
</evidence>
<evidence type="ECO:0000313" key="5">
    <source>
        <dbReference type="EMBL" id="KIM98440.1"/>
    </source>
</evidence>
<reference evidence="5 6" key="1">
    <citation type="submission" date="2014-04" db="EMBL/GenBank/DDBJ databases">
        <authorList>
            <consortium name="DOE Joint Genome Institute"/>
            <person name="Kuo A."/>
            <person name="Martino E."/>
            <person name="Perotto S."/>
            <person name="Kohler A."/>
            <person name="Nagy L.G."/>
            <person name="Floudas D."/>
            <person name="Copeland A."/>
            <person name="Barry K.W."/>
            <person name="Cichocki N."/>
            <person name="Veneault-Fourrey C."/>
            <person name="LaButti K."/>
            <person name="Lindquist E.A."/>
            <person name="Lipzen A."/>
            <person name="Lundell T."/>
            <person name="Morin E."/>
            <person name="Murat C."/>
            <person name="Sun H."/>
            <person name="Tunlid A."/>
            <person name="Henrissat B."/>
            <person name="Grigoriev I.V."/>
            <person name="Hibbett D.S."/>
            <person name="Martin F."/>
            <person name="Nordberg H.P."/>
            <person name="Cantor M.N."/>
            <person name="Hua S.X."/>
        </authorList>
    </citation>
    <scope>NUCLEOTIDE SEQUENCE [LARGE SCALE GENOMIC DNA]</scope>
    <source>
        <strain evidence="5 6">Zn</strain>
    </source>
</reference>
<dbReference type="SMART" id="SM00248">
    <property type="entry name" value="ANK"/>
    <property type="match status" value="3"/>
</dbReference>